<feature type="compositionally biased region" description="Basic and acidic residues" evidence="1">
    <location>
        <begin position="190"/>
        <end position="202"/>
    </location>
</feature>
<evidence type="ECO:0000313" key="2">
    <source>
        <dbReference type="EMBL" id="KAK6638938.1"/>
    </source>
</evidence>
<dbReference type="Proteomes" id="UP001372834">
    <property type="component" value="Unassembled WGS sequence"/>
</dbReference>
<feature type="region of interest" description="Disordered" evidence="1">
    <location>
        <begin position="140"/>
        <end position="202"/>
    </location>
</feature>
<name>A0AAN8Q5S7_POLSC</name>
<accession>A0AAN8Q5S7</accession>
<proteinExistence type="predicted"/>
<gene>
    <name evidence="2" type="ORF">RUM43_007208</name>
</gene>
<evidence type="ECO:0000256" key="1">
    <source>
        <dbReference type="SAM" id="MobiDB-lite"/>
    </source>
</evidence>
<protein>
    <submittedName>
        <fullName evidence="2">Uncharacterized protein</fullName>
    </submittedName>
</protein>
<dbReference type="EMBL" id="JAWJWE010000003">
    <property type="protein sequence ID" value="KAK6638938.1"/>
    <property type="molecule type" value="Genomic_DNA"/>
</dbReference>
<evidence type="ECO:0000313" key="3">
    <source>
        <dbReference type="Proteomes" id="UP001372834"/>
    </source>
</evidence>
<comment type="caution">
    <text evidence="2">The sequence shown here is derived from an EMBL/GenBank/DDBJ whole genome shotgun (WGS) entry which is preliminary data.</text>
</comment>
<organism evidence="2 3">
    <name type="scientific">Polyplax serrata</name>
    <name type="common">Common mouse louse</name>
    <dbReference type="NCBI Taxonomy" id="468196"/>
    <lineage>
        <taxon>Eukaryota</taxon>
        <taxon>Metazoa</taxon>
        <taxon>Ecdysozoa</taxon>
        <taxon>Arthropoda</taxon>
        <taxon>Hexapoda</taxon>
        <taxon>Insecta</taxon>
        <taxon>Pterygota</taxon>
        <taxon>Neoptera</taxon>
        <taxon>Paraneoptera</taxon>
        <taxon>Psocodea</taxon>
        <taxon>Troctomorpha</taxon>
        <taxon>Phthiraptera</taxon>
        <taxon>Anoplura</taxon>
        <taxon>Polyplacidae</taxon>
        <taxon>Polyplax</taxon>
    </lineage>
</organism>
<sequence length="202" mass="22261">MPTCSPTSGFETIIPVSDQRFSCVETASFRRQLLDNLRRRELNKIQGTEINHKSSERGVVAWHKDAQRGTLGRSDCPVSQRVLELTEECMNVVRSKVREVKPSTKEVRTDEILIFNSDIRQRNGERAVVFAVATVLMRRPPSSSLSYGPGNDDVRSPGSGGTPGPLSQPPGSQQSVDTDPGSVLPPPNDLVKEVLYEEKSSN</sequence>
<dbReference type="AlphaFoldDB" id="A0AAN8Q5S7"/>
<reference evidence="2 3" key="1">
    <citation type="submission" date="2023-10" db="EMBL/GenBank/DDBJ databases">
        <title>Genomes of two closely related lineages of the louse Polyplax serrata with different host specificities.</title>
        <authorList>
            <person name="Martinu J."/>
            <person name="Tarabai H."/>
            <person name="Stefka J."/>
            <person name="Hypsa V."/>
        </authorList>
    </citation>
    <scope>NUCLEOTIDE SEQUENCE [LARGE SCALE GENOMIC DNA]</scope>
    <source>
        <strain evidence="2">HR10_N</strain>
    </source>
</reference>